<feature type="transmembrane region" description="Helical" evidence="2">
    <location>
        <begin position="231"/>
        <end position="250"/>
    </location>
</feature>
<evidence type="ECO:0000256" key="1">
    <source>
        <dbReference type="SAM" id="MobiDB-lite"/>
    </source>
</evidence>
<keyword evidence="2" id="KW-1133">Transmembrane helix</keyword>
<keyword evidence="4" id="KW-1185">Reference proteome</keyword>
<feature type="transmembrane region" description="Helical" evidence="2">
    <location>
        <begin position="103"/>
        <end position="124"/>
    </location>
</feature>
<feature type="transmembrane region" description="Helical" evidence="2">
    <location>
        <begin position="30"/>
        <end position="47"/>
    </location>
</feature>
<feature type="compositionally biased region" description="Gly residues" evidence="1">
    <location>
        <begin position="435"/>
        <end position="444"/>
    </location>
</feature>
<feature type="region of interest" description="Disordered" evidence="1">
    <location>
        <begin position="424"/>
        <end position="444"/>
    </location>
</feature>
<gene>
    <name evidence="3" type="ORF">SAMN04488242_1187</name>
</gene>
<feature type="transmembrane region" description="Helical" evidence="2">
    <location>
        <begin position="144"/>
        <end position="166"/>
    </location>
</feature>
<dbReference type="GO" id="GO:0008233">
    <property type="term" value="F:peptidase activity"/>
    <property type="evidence" value="ECO:0007669"/>
    <property type="project" value="InterPro"/>
</dbReference>
<protein>
    <submittedName>
        <fullName evidence="3">Membrane proteinase PrsW, cleaves anti-sigma factor RsiW, M82 family</fullName>
    </submittedName>
</protein>
<evidence type="ECO:0000313" key="3">
    <source>
        <dbReference type="EMBL" id="SDL35573.1"/>
    </source>
</evidence>
<dbReference type="Proteomes" id="UP000199475">
    <property type="component" value="Unassembled WGS sequence"/>
</dbReference>
<feature type="transmembrane region" description="Helical" evidence="2">
    <location>
        <begin position="257"/>
        <end position="278"/>
    </location>
</feature>
<feature type="transmembrane region" description="Helical" evidence="2">
    <location>
        <begin position="76"/>
        <end position="94"/>
    </location>
</feature>
<dbReference type="AlphaFoldDB" id="A0A1G9JEJ9"/>
<dbReference type="OrthoDB" id="9785431at2"/>
<organism evidence="3 4">
    <name type="scientific">Tessaracoccus oleiagri</name>
    <dbReference type="NCBI Taxonomy" id="686624"/>
    <lineage>
        <taxon>Bacteria</taxon>
        <taxon>Bacillati</taxon>
        <taxon>Actinomycetota</taxon>
        <taxon>Actinomycetes</taxon>
        <taxon>Propionibacteriales</taxon>
        <taxon>Propionibacteriaceae</taxon>
        <taxon>Tessaracoccus</taxon>
    </lineage>
</organism>
<dbReference type="Pfam" id="PF13367">
    <property type="entry name" value="PrsW-protease"/>
    <property type="match status" value="1"/>
</dbReference>
<accession>A0A1G9JEJ9</accession>
<dbReference type="InterPro" id="IPR026898">
    <property type="entry name" value="PrsW"/>
</dbReference>
<name>A0A1G9JEJ9_9ACTN</name>
<dbReference type="PANTHER" id="PTHR36844:SF1">
    <property type="entry name" value="PROTEASE PRSW"/>
    <property type="match status" value="1"/>
</dbReference>
<dbReference type="EMBL" id="FNGP01000002">
    <property type="protein sequence ID" value="SDL35573.1"/>
    <property type="molecule type" value="Genomic_DNA"/>
</dbReference>
<dbReference type="STRING" id="686624.SAMN04488242_1187"/>
<keyword evidence="2" id="KW-0812">Transmembrane</keyword>
<reference evidence="3 4" key="1">
    <citation type="submission" date="2016-10" db="EMBL/GenBank/DDBJ databases">
        <authorList>
            <person name="de Groot N.N."/>
        </authorList>
    </citation>
    <scope>NUCLEOTIDE SEQUENCE [LARGE SCALE GENOMIC DNA]</scope>
    <source>
        <strain evidence="3 4">CGMCC 1.9159</strain>
    </source>
</reference>
<evidence type="ECO:0000313" key="4">
    <source>
        <dbReference type="Proteomes" id="UP000199475"/>
    </source>
</evidence>
<keyword evidence="2" id="KW-0472">Membrane</keyword>
<sequence>MSQIAERQRRLSGLPSAKARPWWQRMLRSPLFWLTLVLVPLYTFFLYDQWQMFTTPQQFEDGTETLAFTRETVERAALLALPTALAYIALFVWLDRYRPQRPLVWLLTFGWGAAASTWFSIHINTWMGQQMATTDADADMGSRAAIFSAPFSEEATKATVLFLLLILLRREIVSRLGVVMLSGLSAVGFAFTENIIYYGRVITYALNDISVADPEAAIREIVLMRGVYTSFGHPLFTMLTATGLVVGIAARSRIVRIVAPLGGFLLSVAGHMLFNGLASTRPTDALRVHWIMALILVGLILVSLVVSVAQQARLIRHRLSDYVAGGWLSERDVELFSGPFKRFHYLLKSMFWGPRRWWYTTKLVRRFTELAYLRSEVTRGTMGEGAQLRGHDVLAEIERLRPKALSTDPGVRWLGWRKPRTRSAQLPQADYPGPAGLGGNWPAR</sequence>
<dbReference type="PANTHER" id="PTHR36844">
    <property type="entry name" value="PROTEASE PRSW"/>
    <property type="match status" value="1"/>
</dbReference>
<evidence type="ECO:0000256" key="2">
    <source>
        <dbReference type="SAM" id="Phobius"/>
    </source>
</evidence>
<dbReference type="RefSeq" id="WP_093249907.1">
    <property type="nucleotide sequence ID" value="NZ_FNGP01000002.1"/>
</dbReference>
<feature type="transmembrane region" description="Helical" evidence="2">
    <location>
        <begin position="290"/>
        <end position="309"/>
    </location>
</feature>
<proteinExistence type="predicted"/>
<feature type="transmembrane region" description="Helical" evidence="2">
    <location>
        <begin position="178"/>
        <end position="198"/>
    </location>
</feature>